<evidence type="ECO:0000256" key="6">
    <source>
        <dbReference type="ARBA" id="ARBA00023004"/>
    </source>
</evidence>
<evidence type="ECO:0000256" key="5">
    <source>
        <dbReference type="ARBA" id="ARBA00022833"/>
    </source>
</evidence>
<keyword evidence="5" id="KW-0862">Zinc</keyword>
<evidence type="ECO:0000256" key="3">
    <source>
        <dbReference type="ARBA" id="ARBA00022691"/>
    </source>
</evidence>
<accession>A0A0F9HJH3</accession>
<dbReference type="AlphaFoldDB" id="A0A0F9HJH3"/>
<reference evidence="9" key="1">
    <citation type="journal article" date="2015" name="Nature">
        <title>Complex archaea that bridge the gap between prokaryotes and eukaryotes.</title>
        <authorList>
            <person name="Spang A."/>
            <person name="Saw J.H."/>
            <person name="Jorgensen S.L."/>
            <person name="Zaremba-Niedzwiedzka K."/>
            <person name="Martijn J."/>
            <person name="Lind A.E."/>
            <person name="van Eijk R."/>
            <person name="Schleper C."/>
            <person name="Guy L."/>
            <person name="Ettema T.J."/>
        </authorList>
    </citation>
    <scope>NUCLEOTIDE SEQUENCE</scope>
</reference>
<comment type="cofactor">
    <cofactor evidence="1">
        <name>[4Fe-4S] cluster</name>
        <dbReference type="ChEBI" id="CHEBI:49883"/>
    </cofactor>
</comment>
<keyword evidence="7" id="KW-0411">Iron-sulfur</keyword>
<proteinExistence type="predicted"/>
<evidence type="ECO:0000256" key="7">
    <source>
        <dbReference type="ARBA" id="ARBA00023014"/>
    </source>
</evidence>
<dbReference type="EMBL" id="LAZR01014890">
    <property type="protein sequence ID" value="KKM15506.1"/>
    <property type="molecule type" value="Genomic_DNA"/>
</dbReference>
<keyword evidence="8" id="KW-0456">Lyase</keyword>
<dbReference type="InterPro" id="IPR002817">
    <property type="entry name" value="ThiC/BzaA/B"/>
</dbReference>
<dbReference type="PANTHER" id="PTHR30557:SF1">
    <property type="entry name" value="PHOSPHOMETHYLPYRIMIDINE SYNTHASE, CHLOROPLASTIC"/>
    <property type="match status" value="1"/>
</dbReference>
<gene>
    <name evidence="9" type="ORF">LCGC14_1695400</name>
</gene>
<dbReference type="GO" id="GO:0051539">
    <property type="term" value="F:4 iron, 4 sulfur cluster binding"/>
    <property type="evidence" value="ECO:0007669"/>
    <property type="project" value="UniProtKB-KW"/>
</dbReference>
<keyword evidence="3" id="KW-0949">S-adenosyl-L-methionine</keyword>
<sequence length="424" mass="46810">MDMAKKGFLSLEMVKILESEPINEKELLQGISTGKIVILSNKHNLNHPVGLGDGLKSKILCNTGTSTESSSFAEIFEIVKEAEKYGASILCDQSSGLKFMEYRKELLSTTSLPIASIPLYQNAEEALRVNGDPIKFHSKDILKTFKEQINQGISSPGIHPITKNLIKEIESSSRLMPYVSRGGTIMSAWIKRTNMENPYIQNFDKILDICAKNDVPLTFVCSTRAGCLADGFDDVQISEWKLIGDLVEKAHKKNVGVIVDGIGHLRIDKIPQAVEKLKNLTHNIPIGVMGPAITDRSLGYEHISHVIGATIAIFNGANYCQACCRTEHIGLPEPKDVIEALRAYKIALHGADLAKIPGLQNLDNQISKARCKNEWGRQLDLAIEPYIAKETFQRVGPKNPEKKGCSICGVLCPFKIIDTPKEVY</sequence>
<dbReference type="Pfam" id="PF01964">
    <property type="entry name" value="ThiC_Rad_SAM"/>
    <property type="match status" value="1"/>
</dbReference>
<keyword evidence="2" id="KW-0004">4Fe-4S</keyword>
<keyword evidence="4" id="KW-0479">Metal-binding</keyword>
<keyword evidence="6" id="KW-0408">Iron</keyword>
<evidence type="ECO:0000313" key="9">
    <source>
        <dbReference type="EMBL" id="KKM15506.1"/>
    </source>
</evidence>
<evidence type="ECO:0000256" key="2">
    <source>
        <dbReference type="ARBA" id="ARBA00022485"/>
    </source>
</evidence>
<dbReference type="GO" id="GO:0016829">
    <property type="term" value="F:lyase activity"/>
    <property type="evidence" value="ECO:0007669"/>
    <property type="project" value="UniProtKB-KW"/>
</dbReference>
<dbReference type="InterPro" id="IPR038521">
    <property type="entry name" value="ThiC/Bza_core_dom"/>
</dbReference>
<evidence type="ECO:0000256" key="4">
    <source>
        <dbReference type="ARBA" id="ARBA00022723"/>
    </source>
</evidence>
<organism evidence="9">
    <name type="scientific">marine sediment metagenome</name>
    <dbReference type="NCBI Taxonomy" id="412755"/>
    <lineage>
        <taxon>unclassified sequences</taxon>
        <taxon>metagenomes</taxon>
        <taxon>ecological metagenomes</taxon>
    </lineage>
</organism>
<name>A0A0F9HJH3_9ZZZZ</name>
<evidence type="ECO:0000256" key="8">
    <source>
        <dbReference type="ARBA" id="ARBA00023239"/>
    </source>
</evidence>
<protein>
    <submittedName>
        <fullName evidence="9">Uncharacterized protein</fullName>
    </submittedName>
</protein>
<dbReference type="GO" id="GO:0046872">
    <property type="term" value="F:metal ion binding"/>
    <property type="evidence" value="ECO:0007669"/>
    <property type="project" value="UniProtKB-KW"/>
</dbReference>
<dbReference type="PANTHER" id="PTHR30557">
    <property type="entry name" value="THIAMINE BIOSYNTHESIS PROTEIN THIC"/>
    <property type="match status" value="1"/>
</dbReference>
<dbReference type="Gene3D" id="3.20.20.540">
    <property type="entry name" value="Radical SAM ThiC family, central domain"/>
    <property type="match status" value="1"/>
</dbReference>
<comment type="caution">
    <text evidence="9">The sequence shown here is derived from an EMBL/GenBank/DDBJ whole genome shotgun (WGS) entry which is preliminary data.</text>
</comment>
<dbReference type="GO" id="GO:0009228">
    <property type="term" value="P:thiamine biosynthetic process"/>
    <property type="evidence" value="ECO:0007669"/>
    <property type="project" value="InterPro"/>
</dbReference>
<evidence type="ECO:0000256" key="1">
    <source>
        <dbReference type="ARBA" id="ARBA00001966"/>
    </source>
</evidence>